<sequence>MTNKDMCKEKNLDEREVYKKFGKEICGSCINNMRDCESKDCDTAYKNWLEKEVDNKKV</sequence>
<dbReference type="RefSeq" id="WP_018112746.1">
    <property type="nucleotide sequence ID" value="NZ_BITJ01000021.1"/>
</dbReference>
<name>A0A9P4DBP8_CLODI</name>
<dbReference type="AlphaFoldDB" id="A0A9P4DBP8"/>
<dbReference type="Proteomes" id="UP000879542">
    <property type="component" value="Unassembled WGS sequence"/>
</dbReference>
<dbReference type="EMBL" id="DAEQIJ010000045">
    <property type="protein sequence ID" value="HBH2622216.1"/>
    <property type="molecule type" value="Genomic_DNA"/>
</dbReference>
<comment type="caution">
    <text evidence="1">The sequence shown here is derived from an EMBL/GenBank/DDBJ whole genome shotgun (WGS) entry which is preliminary data.</text>
</comment>
<gene>
    <name evidence="1" type="ORF">KRQ00_004048</name>
</gene>
<evidence type="ECO:0000313" key="2">
    <source>
        <dbReference type="Proteomes" id="UP000879542"/>
    </source>
</evidence>
<reference evidence="1" key="2">
    <citation type="submission" date="2021-06" db="EMBL/GenBank/DDBJ databases">
        <authorList>
            <consortium name="NCBI Pathogen Detection Project"/>
        </authorList>
    </citation>
    <scope>NUCLEOTIDE SEQUENCE</scope>
    <source>
        <strain evidence="1">Clostridioides</strain>
    </source>
</reference>
<proteinExistence type="predicted"/>
<organism evidence="1 2">
    <name type="scientific">Clostridioides difficile</name>
    <name type="common">Peptoclostridium difficile</name>
    <dbReference type="NCBI Taxonomy" id="1496"/>
    <lineage>
        <taxon>Bacteria</taxon>
        <taxon>Bacillati</taxon>
        <taxon>Bacillota</taxon>
        <taxon>Clostridia</taxon>
        <taxon>Peptostreptococcales</taxon>
        <taxon>Peptostreptococcaceae</taxon>
        <taxon>Clostridioides</taxon>
    </lineage>
</organism>
<protein>
    <submittedName>
        <fullName evidence="1">Uncharacterized protein</fullName>
    </submittedName>
</protein>
<reference evidence="1" key="1">
    <citation type="journal article" date="2018" name="Genome Biol.">
        <title>SKESA: strategic k-mer extension for scrupulous assemblies.</title>
        <authorList>
            <person name="Souvorov A."/>
            <person name="Agarwala R."/>
            <person name="Lipman D.J."/>
        </authorList>
    </citation>
    <scope>NUCLEOTIDE SEQUENCE</scope>
    <source>
        <strain evidence="1">Clostridioides</strain>
    </source>
</reference>
<evidence type="ECO:0000313" key="1">
    <source>
        <dbReference type="EMBL" id="HBH2622216.1"/>
    </source>
</evidence>
<accession>A0A9P4DBP8</accession>